<evidence type="ECO:0008006" key="3">
    <source>
        <dbReference type="Google" id="ProtNLM"/>
    </source>
</evidence>
<sequence length="66" mass="7448">MSTDASYPYSLEIKPCEKPEGHFTWVIRERGKLLQRSDKPHASEALARRRGEAEIERLLGPGIGGR</sequence>
<accession>A0A6L3T232</accession>
<evidence type="ECO:0000313" key="2">
    <source>
        <dbReference type="Proteomes" id="UP000474159"/>
    </source>
</evidence>
<gene>
    <name evidence="1" type="ORF">F6X53_06040</name>
</gene>
<keyword evidence="2" id="KW-1185">Reference proteome</keyword>
<dbReference type="RefSeq" id="WP_150998179.1">
    <property type="nucleotide sequence ID" value="NZ_VZZK01000004.1"/>
</dbReference>
<dbReference type="AlphaFoldDB" id="A0A6L3T232"/>
<name>A0A6L3T232_9HYPH</name>
<organism evidence="1 2">
    <name type="scientific">Methylobacterium soli</name>
    <dbReference type="NCBI Taxonomy" id="553447"/>
    <lineage>
        <taxon>Bacteria</taxon>
        <taxon>Pseudomonadati</taxon>
        <taxon>Pseudomonadota</taxon>
        <taxon>Alphaproteobacteria</taxon>
        <taxon>Hyphomicrobiales</taxon>
        <taxon>Methylobacteriaceae</taxon>
        <taxon>Methylobacterium</taxon>
    </lineage>
</organism>
<evidence type="ECO:0000313" key="1">
    <source>
        <dbReference type="EMBL" id="KAB1080728.1"/>
    </source>
</evidence>
<dbReference type="Proteomes" id="UP000474159">
    <property type="component" value="Unassembled WGS sequence"/>
</dbReference>
<dbReference type="OrthoDB" id="8236377at2"/>
<comment type="caution">
    <text evidence="1">The sequence shown here is derived from an EMBL/GenBank/DDBJ whole genome shotgun (WGS) entry which is preliminary data.</text>
</comment>
<reference evidence="1 2" key="1">
    <citation type="submission" date="2019-09" db="EMBL/GenBank/DDBJ databases">
        <title>YIM 48816 draft genome.</title>
        <authorList>
            <person name="Jiang L."/>
        </authorList>
    </citation>
    <scope>NUCLEOTIDE SEQUENCE [LARGE SCALE GENOMIC DNA]</scope>
    <source>
        <strain evidence="1 2">YIM 48816</strain>
    </source>
</reference>
<proteinExistence type="predicted"/>
<protein>
    <recommendedName>
        <fullName evidence="3">DUF1508 domain-containing protein</fullName>
    </recommendedName>
</protein>
<dbReference type="EMBL" id="VZZK01000004">
    <property type="protein sequence ID" value="KAB1080728.1"/>
    <property type="molecule type" value="Genomic_DNA"/>
</dbReference>